<dbReference type="SUPFAM" id="SSF109854">
    <property type="entry name" value="DinB/YfiT-like putative metalloenzymes"/>
    <property type="match status" value="1"/>
</dbReference>
<protein>
    <submittedName>
        <fullName evidence="1">TIGR03086 family protein</fullName>
    </submittedName>
</protein>
<evidence type="ECO:0000313" key="1">
    <source>
        <dbReference type="EMBL" id="QHN38594.1"/>
    </source>
</evidence>
<accession>A0A857M884</accession>
<gene>
    <name evidence="1" type="ORF">GII30_04835</name>
</gene>
<reference evidence="1" key="1">
    <citation type="journal article" date="2021" name="Nat. Microbiol.">
        <title>Cocultivation of an ultrasmall environmental parasitic bacterium with lytic ability against bacteria associated with wastewater foams.</title>
        <authorList>
            <person name="Batinovic S."/>
            <person name="Rose J.J.A."/>
            <person name="Ratcliffe J."/>
            <person name="Seviour R.J."/>
            <person name="Petrovski S."/>
        </authorList>
    </citation>
    <scope>NUCLEOTIDE SEQUENCE</scope>
    <source>
        <strain evidence="1">CON44</strain>
    </source>
</reference>
<sequence>MTDLTGLSPADRHRVVAAGFAEQVAATEDWSAPTAVDGWVALDVVRHLIDWLPGFLAAGGIELAPTGSVDDDPAAAWTSRSEAIQRLLDGPDAASEFTHPMVGTHVLTDAIDSVYTADVFMHTWDLASASGRESGLDPAFAEQLRTGMAGIEDMLRASGQYGAAVDVPADAGAVDKLMGFIGRDPRR</sequence>
<dbReference type="EMBL" id="CP045810">
    <property type="protein sequence ID" value="QHN38594.1"/>
    <property type="molecule type" value="Genomic_DNA"/>
</dbReference>
<dbReference type="RefSeq" id="WP_005191288.1">
    <property type="nucleotide sequence ID" value="NZ_CP045804.1"/>
</dbReference>
<dbReference type="InterPro" id="IPR034660">
    <property type="entry name" value="DinB/YfiT-like"/>
</dbReference>
<proteinExistence type="predicted"/>
<organism evidence="1">
    <name type="scientific">Gordonia amarae</name>
    <dbReference type="NCBI Taxonomy" id="36821"/>
    <lineage>
        <taxon>Bacteria</taxon>
        <taxon>Bacillati</taxon>
        <taxon>Actinomycetota</taxon>
        <taxon>Actinomycetes</taxon>
        <taxon>Mycobacteriales</taxon>
        <taxon>Gordoniaceae</taxon>
        <taxon>Gordonia</taxon>
    </lineage>
</organism>
<dbReference type="AlphaFoldDB" id="A0A857M884"/>
<name>A0A857M884_9ACTN</name>